<evidence type="ECO:0000256" key="1">
    <source>
        <dbReference type="ARBA" id="ARBA00023180"/>
    </source>
</evidence>
<dbReference type="InterPro" id="IPR011161">
    <property type="entry name" value="MHC_I-like_Ag-recog"/>
</dbReference>
<evidence type="ECO:0000259" key="2">
    <source>
        <dbReference type="Pfam" id="PF00129"/>
    </source>
</evidence>
<feature type="domain" description="MHC class I-like antigen recognition-like" evidence="2">
    <location>
        <begin position="31"/>
        <end position="122"/>
    </location>
</feature>
<dbReference type="InterPro" id="IPR037055">
    <property type="entry name" value="MHC_I-like_Ag-recog_sf"/>
</dbReference>
<dbReference type="Pfam" id="PF00129">
    <property type="entry name" value="MHC_I"/>
    <property type="match status" value="1"/>
</dbReference>
<reference evidence="3" key="2">
    <citation type="submission" date="2025-09" db="UniProtKB">
        <authorList>
            <consortium name="Ensembl"/>
        </authorList>
    </citation>
    <scope>IDENTIFICATION</scope>
</reference>
<proteinExistence type="predicted"/>
<keyword evidence="1" id="KW-0325">Glycoprotein</keyword>
<dbReference type="GO" id="GO:0006955">
    <property type="term" value="P:immune response"/>
    <property type="evidence" value="ECO:0007669"/>
    <property type="project" value="TreeGrafter"/>
</dbReference>
<dbReference type="OMA" id="GEWPQPG"/>
<dbReference type="Proteomes" id="UP000472265">
    <property type="component" value="Unassembled WGS sequence"/>
</dbReference>
<evidence type="ECO:0000313" key="4">
    <source>
        <dbReference type="Proteomes" id="UP000472265"/>
    </source>
</evidence>
<reference evidence="3" key="1">
    <citation type="submission" date="2025-08" db="UniProtKB">
        <authorList>
            <consortium name="Ensembl"/>
        </authorList>
    </citation>
    <scope>IDENTIFICATION</scope>
</reference>
<sequence>MGEEQRDRSTPLLNTFSIYTVLECFCSSTEKHSLKHLRTATSGIPNVPDFVAVVFVDGYQTEYYDSISRKTVPTQTWMNRATEDDPDYWERQTSFWRGKEQSARANIEFYKEGFNRSGGTFTEH</sequence>
<dbReference type="InParanoid" id="A0A671V004"/>
<dbReference type="InterPro" id="IPR011162">
    <property type="entry name" value="MHC_I/II-like_Ag-recog"/>
</dbReference>
<accession>A0A671V004</accession>
<dbReference type="Gene3D" id="3.30.500.10">
    <property type="entry name" value="MHC class I-like antigen recognition-like"/>
    <property type="match status" value="1"/>
</dbReference>
<dbReference type="InterPro" id="IPR050208">
    <property type="entry name" value="MHC_class-I_related"/>
</dbReference>
<dbReference type="PANTHER" id="PTHR16675:SF237">
    <property type="entry name" value="MHC CLASS I ANTIGEN TRANSCRIPT VARIANT 1-RELATED"/>
    <property type="match status" value="1"/>
</dbReference>
<dbReference type="AlphaFoldDB" id="A0A671V004"/>
<dbReference type="Ensembl" id="ENSSAUT00010019197.1">
    <property type="protein sequence ID" value="ENSSAUP00010018175.1"/>
    <property type="gene ID" value="ENSSAUG00010008215.1"/>
</dbReference>
<dbReference type="GeneTree" id="ENSGT00940000175658"/>
<dbReference type="GO" id="GO:0005615">
    <property type="term" value="C:extracellular space"/>
    <property type="evidence" value="ECO:0007669"/>
    <property type="project" value="TreeGrafter"/>
</dbReference>
<protein>
    <recommendedName>
        <fullName evidence="2">MHC class I-like antigen recognition-like domain-containing protein</fullName>
    </recommendedName>
</protein>
<dbReference type="PANTHER" id="PTHR16675">
    <property type="entry name" value="MHC CLASS I-RELATED"/>
    <property type="match status" value="1"/>
</dbReference>
<evidence type="ECO:0000313" key="3">
    <source>
        <dbReference type="Ensembl" id="ENSSAUP00010018175.1"/>
    </source>
</evidence>
<keyword evidence="4" id="KW-1185">Reference proteome</keyword>
<dbReference type="SUPFAM" id="SSF54452">
    <property type="entry name" value="MHC antigen-recognition domain"/>
    <property type="match status" value="1"/>
</dbReference>
<organism evidence="3 4">
    <name type="scientific">Sparus aurata</name>
    <name type="common">Gilthead sea bream</name>
    <dbReference type="NCBI Taxonomy" id="8175"/>
    <lineage>
        <taxon>Eukaryota</taxon>
        <taxon>Metazoa</taxon>
        <taxon>Chordata</taxon>
        <taxon>Craniata</taxon>
        <taxon>Vertebrata</taxon>
        <taxon>Euteleostomi</taxon>
        <taxon>Actinopterygii</taxon>
        <taxon>Neopterygii</taxon>
        <taxon>Teleostei</taxon>
        <taxon>Neoteleostei</taxon>
        <taxon>Acanthomorphata</taxon>
        <taxon>Eupercaria</taxon>
        <taxon>Spariformes</taxon>
        <taxon>Sparidae</taxon>
        <taxon>Sparus</taxon>
    </lineage>
</organism>
<dbReference type="GO" id="GO:0009897">
    <property type="term" value="C:external side of plasma membrane"/>
    <property type="evidence" value="ECO:0007669"/>
    <property type="project" value="TreeGrafter"/>
</dbReference>
<name>A0A671V004_SPAAU</name>